<protein>
    <submittedName>
        <fullName evidence="2">Uncharacterized protein</fullName>
    </submittedName>
</protein>
<name>A0ABW0KVF3_9BACT</name>
<reference evidence="3" key="1">
    <citation type="journal article" date="2019" name="Int. J. Syst. Evol. Microbiol.">
        <title>The Global Catalogue of Microorganisms (GCM) 10K type strain sequencing project: providing services to taxonomists for standard genome sequencing and annotation.</title>
        <authorList>
            <consortium name="The Broad Institute Genomics Platform"/>
            <consortium name="The Broad Institute Genome Sequencing Center for Infectious Disease"/>
            <person name="Wu L."/>
            <person name="Ma J."/>
        </authorList>
    </citation>
    <scope>NUCLEOTIDE SEQUENCE [LARGE SCALE GENOMIC DNA]</scope>
    <source>
        <strain evidence="3">CGMCC 4.1469</strain>
    </source>
</reference>
<feature type="transmembrane region" description="Helical" evidence="1">
    <location>
        <begin position="214"/>
        <end position="234"/>
    </location>
</feature>
<feature type="transmembrane region" description="Helical" evidence="1">
    <location>
        <begin position="101"/>
        <end position="117"/>
    </location>
</feature>
<evidence type="ECO:0000313" key="2">
    <source>
        <dbReference type="EMBL" id="MFC5457458.1"/>
    </source>
</evidence>
<dbReference type="RefSeq" id="WP_377170783.1">
    <property type="nucleotide sequence ID" value="NZ_JBHSMQ010000010.1"/>
</dbReference>
<accession>A0ABW0KVF3</accession>
<sequence length="358" mass="39788">MNSTHWQSTTLALLGFGTGLVLHLRWHPLRRHLSDAWDCLRLRPALLLLTAGAMLLATAFAETRHVPYSLSQLMDWRGILLPLVRDALAHMAVLPHALLPPWPQACGVPLLLVFLTIRIWRWPYRYGERRPGPEQKFGLLAVTLAGFVWLGLEGASARHALAEGVETAKLGCRYIFAALAAAWAQVWLVRFVIAWERPKKPEPGGDAAAALEHAFARWQGVGCLAGFNLLWMSWRWWQMNTPQSIGAWWWVELLLLFAALPVAVAAVPGSFWQQGAAALRILGRAVLPLLMLAITSLFIFVLALYAVEMGRAGCAGSPVWRMVEQPLSALVLAMLDCWLLLTALLLMLRFGFSRSPSA</sequence>
<dbReference type="EMBL" id="JBHSMQ010000010">
    <property type="protein sequence ID" value="MFC5457458.1"/>
    <property type="molecule type" value="Genomic_DNA"/>
</dbReference>
<feature type="transmembrane region" description="Helical" evidence="1">
    <location>
        <begin position="281"/>
        <end position="307"/>
    </location>
</feature>
<organism evidence="2 3">
    <name type="scientific">Prosthecobacter fluviatilis</name>
    <dbReference type="NCBI Taxonomy" id="445931"/>
    <lineage>
        <taxon>Bacteria</taxon>
        <taxon>Pseudomonadati</taxon>
        <taxon>Verrucomicrobiota</taxon>
        <taxon>Verrucomicrobiia</taxon>
        <taxon>Verrucomicrobiales</taxon>
        <taxon>Verrucomicrobiaceae</taxon>
        <taxon>Prosthecobacter</taxon>
    </lineage>
</organism>
<proteinExistence type="predicted"/>
<evidence type="ECO:0000256" key="1">
    <source>
        <dbReference type="SAM" id="Phobius"/>
    </source>
</evidence>
<feature type="transmembrane region" description="Helical" evidence="1">
    <location>
        <begin position="174"/>
        <end position="193"/>
    </location>
</feature>
<evidence type="ECO:0000313" key="3">
    <source>
        <dbReference type="Proteomes" id="UP001596052"/>
    </source>
</evidence>
<gene>
    <name evidence="2" type="ORF">ACFQDI_21505</name>
</gene>
<keyword evidence="1" id="KW-1133">Transmembrane helix</keyword>
<feature type="transmembrane region" description="Helical" evidence="1">
    <location>
        <begin position="6"/>
        <end position="24"/>
    </location>
</feature>
<feature type="transmembrane region" description="Helical" evidence="1">
    <location>
        <begin position="327"/>
        <end position="348"/>
    </location>
</feature>
<keyword evidence="1" id="KW-0812">Transmembrane</keyword>
<keyword evidence="1" id="KW-0472">Membrane</keyword>
<keyword evidence="3" id="KW-1185">Reference proteome</keyword>
<feature type="transmembrane region" description="Helical" evidence="1">
    <location>
        <begin position="45"/>
        <end position="61"/>
    </location>
</feature>
<dbReference type="Proteomes" id="UP001596052">
    <property type="component" value="Unassembled WGS sequence"/>
</dbReference>
<comment type="caution">
    <text evidence="2">The sequence shown here is derived from an EMBL/GenBank/DDBJ whole genome shotgun (WGS) entry which is preliminary data.</text>
</comment>
<feature type="transmembrane region" description="Helical" evidence="1">
    <location>
        <begin position="246"/>
        <end position="269"/>
    </location>
</feature>